<evidence type="ECO:0000313" key="2">
    <source>
        <dbReference type="EMBL" id="EAU01220.1"/>
    </source>
</evidence>
<proteinExistence type="predicted"/>
<dbReference type="Proteomes" id="UP000006380">
    <property type="component" value="Chromosome"/>
</dbReference>
<reference evidence="2" key="1">
    <citation type="submission" date="2016-07" db="EMBL/GenBank/DDBJ databases">
        <title>Comparative genomics of the Campylobacter concisus group.</title>
        <authorList>
            <person name="Miller W.G."/>
            <person name="Yee E."/>
            <person name="Chapman M.H."/>
            <person name="Huynh S."/>
            <person name="Bono J.L."/>
            <person name="On S.L.W."/>
            <person name="StLeger J."/>
            <person name="Foster G."/>
            <person name="Parker C.T."/>
        </authorList>
    </citation>
    <scope>NUCLEOTIDE SEQUENCE</scope>
    <source>
        <strain evidence="2">525.92</strain>
    </source>
</reference>
<dbReference type="OrthoDB" id="5363572at2"/>
<dbReference type="EMBL" id="CP000767">
    <property type="protein sequence ID" value="EAU01220.1"/>
    <property type="molecule type" value="Genomic_DNA"/>
</dbReference>
<keyword evidence="3" id="KW-1185">Reference proteome</keyword>
<dbReference type="KEGG" id="ccv:CCV52592_0826"/>
<evidence type="ECO:0000313" key="3">
    <source>
        <dbReference type="Proteomes" id="UP000006380"/>
    </source>
</evidence>
<keyword evidence="1" id="KW-1133">Transmembrane helix</keyword>
<dbReference type="HOGENOM" id="CLU_155083_0_0_7"/>
<feature type="transmembrane region" description="Helical" evidence="1">
    <location>
        <begin position="80"/>
        <end position="101"/>
    </location>
</feature>
<feature type="transmembrane region" description="Helical" evidence="1">
    <location>
        <begin position="50"/>
        <end position="74"/>
    </location>
</feature>
<dbReference type="AlphaFoldDB" id="A7GWA9"/>
<feature type="transmembrane region" description="Helical" evidence="1">
    <location>
        <begin position="20"/>
        <end position="38"/>
    </location>
</feature>
<evidence type="ECO:0000256" key="1">
    <source>
        <dbReference type="SAM" id="Phobius"/>
    </source>
</evidence>
<dbReference type="RefSeq" id="WP_009649856.1">
    <property type="nucleotide sequence ID" value="NC_009715.2"/>
</dbReference>
<keyword evidence="1" id="KW-0472">Membrane</keyword>
<protein>
    <submittedName>
        <fullName evidence="2">Membrane protein</fullName>
    </submittedName>
</protein>
<name>A7GWA9_CAMC5</name>
<dbReference type="STRING" id="360105.CCV52592_0826"/>
<organism evidence="2 3">
    <name type="scientific">Campylobacter curvus (strain 525.92)</name>
    <dbReference type="NCBI Taxonomy" id="360105"/>
    <lineage>
        <taxon>Bacteria</taxon>
        <taxon>Pseudomonadati</taxon>
        <taxon>Campylobacterota</taxon>
        <taxon>Epsilonproteobacteria</taxon>
        <taxon>Campylobacterales</taxon>
        <taxon>Campylobacteraceae</taxon>
        <taxon>Campylobacter</taxon>
    </lineage>
</organism>
<keyword evidence="1" id="KW-0812">Transmembrane</keyword>
<sequence length="133" mass="15449">MNQYLSELYAYTFPIHQGFMHVLLLLCVIYLFLTQFGIDTKNYVLRIRYFLPIYHMLLSFMILTGLILAAAYNYELSFKAVKMIVVIVALIAISAVGFKKLKFYARAKQLAKFRRFALFQSLAEILLIIIAGY</sequence>
<gene>
    <name evidence="2" type="ORF">CCV52592_0826</name>
</gene>
<accession>A7GWA9</accession>